<evidence type="ECO:0000256" key="3">
    <source>
        <dbReference type="ARBA" id="ARBA00022787"/>
    </source>
</evidence>
<keyword evidence="4" id="KW-0653">Protein transport</keyword>
<comment type="subcellular location">
    <subcellularLocation>
        <location evidence="1">Mitochondrion outer membrane</location>
    </subcellularLocation>
</comment>
<organism evidence="8 9">
    <name type="scientific">Oedothorax gibbosus</name>
    <dbReference type="NCBI Taxonomy" id="931172"/>
    <lineage>
        <taxon>Eukaryota</taxon>
        <taxon>Metazoa</taxon>
        <taxon>Ecdysozoa</taxon>
        <taxon>Arthropoda</taxon>
        <taxon>Chelicerata</taxon>
        <taxon>Arachnida</taxon>
        <taxon>Araneae</taxon>
        <taxon>Araneomorphae</taxon>
        <taxon>Entelegynae</taxon>
        <taxon>Araneoidea</taxon>
        <taxon>Linyphiidae</taxon>
        <taxon>Erigoninae</taxon>
        <taxon>Oedothorax</taxon>
    </lineage>
</organism>
<feature type="non-terminal residue" evidence="8">
    <location>
        <position position="142"/>
    </location>
</feature>
<dbReference type="InterPro" id="IPR019564">
    <property type="entry name" value="Sam37/metaxin_N"/>
</dbReference>
<dbReference type="Proteomes" id="UP000827092">
    <property type="component" value="Unassembled WGS sequence"/>
</dbReference>
<reference evidence="8 9" key="1">
    <citation type="journal article" date="2022" name="Nat. Ecol. Evol.">
        <title>A masculinizing supergene underlies an exaggerated male reproductive morph in a spider.</title>
        <authorList>
            <person name="Hendrickx F."/>
            <person name="De Corte Z."/>
            <person name="Sonet G."/>
            <person name="Van Belleghem S.M."/>
            <person name="Kostlbacher S."/>
            <person name="Vangestel C."/>
        </authorList>
    </citation>
    <scope>NUCLEOTIDE SEQUENCE [LARGE SCALE GENOMIC DNA]</scope>
    <source>
        <strain evidence="8">W744_W776</strain>
    </source>
</reference>
<dbReference type="PANTHER" id="PTHR12289">
    <property type="entry name" value="METAXIN RELATED"/>
    <property type="match status" value="1"/>
</dbReference>
<evidence type="ECO:0000259" key="7">
    <source>
        <dbReference type="Pfam" id="PF10568"/>
    </source>
</evidence>
<dbReference type="AlphaFoldDB" id="A0AAV6TEB8"/>
<evidence type="ECO:0000256" key="6">
    <source>
        <dbReference type="ARBA" id="ARBA00023136"/>
    </source>
</evidence>
<proteinExistence type="predicted"/>
<keyword evidence="2" id="KW-0813">Transport</keyword>
<dbReference type="GO" id="GO:0015031">
    <property type="term" value="P:protein transport"/>
    <property type="evidence" value="ECO:0007669"/>
    <property type="project" value="UniProtKB-KW"/>
</dbReference>
<comment type="caution">
    <text evidence="8">The sequence shown here is derived from an EMBL/GenBank/DDBJ whole genome shotgun (WGS) entry which is preliminary data.</text>
</comment>
<evidence type="ECO:0000313" key="9">
    <source>
        <dbReference type="Proteomes" id="UP000827092"/>
    </source>
</evidence>
<evidence type="ECO:0000313" key="8">
    <source>
        <dbReference type="EMBL" id="KAG8156186.1"/>
    </source>
</evidence>
<evidence type="ECO:0000256" key="4">
    <source>
        <dbReference type="ARBA" id="ARBA00022927"/>
    </source>
</evidence>
<dbReference type="EMBL" id="JAFNEN010006234">
    <property type="protein sequence ID" value="KAG8156186.1"/>
    <property type="molecule type" value="Genomic_DNA"/>
</dbReference>
<dbReference type="GO" id="GO:0001401">
    <property type="term" value="C:SAM complex"/>
    <property type="evidence" value="ECO:0007669"/>
    <property type="project" value="InterPro"/>
</dbReference>
<dbReference type="GO" id="GO:0007005">
    <property type="term" value="P:mitochondrion organization"/>
    <property type="evidence" value="ECO:0007669"/>
    <property type="project" value="TreeGrafter"/>
</dbReference>
<keyword evidence="6" id="KW-0472">Membrane</keyword>
<keyword evidence="9" id="KW-1185">Reference proteome</keyword>
<gene>
    <name evidence="8" type="ORF">JTE90_004379</name>
</gene>
<keyword evidence="5" id="KW-0496">Mitochondrion</keyword>
<evidence type="ECO:0000256" key="1">
    <source>
        <dbReference type="ARBA" id="ARBA00004294"/>
    </source>
</evidence>
<feature type="domain" description="Mitochondrial outer membrane transport complex Sam37/metaxin N-terminal" evidence="7">
    <location>
        <begin position="46"/>
        <end position="119"/>
    </location>
</feature>
<sequence length="142" mass="16704">MELDIWQGDWTLPSVDLTCLQVMAYAKFSGAPVEIKKTNWPLSRYVSYLQKQNYNADGDLTPKQCGDIIAYTALLRDKLYPALLHIWWIHEKNYVQVTRPWYAKVLRFPLNYFLPGHQRRAAQATIDNQWTSDLIKEAEREQ</sequence>
<dbReference type="InterPro" id="IPR050931">
    <property type="entry name" value="Mito_Protein_Transport_Metaxin"/>
</dbReference>
<keyword evidence="3" id="KW-1000">Mitochondrion outer membrane</keyword>
<accession>A0AAV6TEB8</accession>
<evidence type="ECO:0000256" key="5">
    <source>
        <dbReference type="ARBA" id="ARBA00023128"/>
    </source>
</evidence>
<dbReference type="PANTHER" id="PTHR12289:SF41">
    <property type="entry name" value="FAILED AXON CONNECTIONS-RELATED"/>
    <property type="match status" value="1"/>
</dbReference>
<name>A0AAV6TEB8_9ARAC</name>
<evidence type="ECO:0000256" key="2">
    <source>
        <dbReference type="ARBA" id="ARBA00022448"/>
    </source>
</evidence>
<protein>
    <recommendedName>
        <fullName evidence="7">Mitochondrial outer membrane transport complex Sam37/metaxin N-terminal domain-containing protein</fullName>
    </recommendedName>
</protein>
<dbReference type="Pfam" id="PF10568">
    <property type="entry name" value="Tom37"/>
    <property type="match status" value="1"/>
</dbReference>